<keyword evidence="3" id="KW-1185">Reference proteome</keyword>
<sequence length="94" mass="10130">MPRRSDLNQQSRPEDHALNGAHWGTKQANAITVRLLPPTPAGLEAGTGCVHYIVLHISLPLSLALSSDPCSKPHELESDLTESKLLLFPGGKNI</sequence>
<name>A0ABR4FBR6_9PEZI</name>
<proteinExistence type="predicted"/>
<evidence type="ECO:0000256" key="1">
    <source>
        <dbReference type="SAM" id="MobiDB-lite"/>
    </source>
</evidence>
<organism evidence="2 3">
    <name type="scientific">Diaporthe vaccinii</name>
    <dbReference type="NCBI Taxonomy" id="105482"/>
    <lineage>
        <taxon>Eukaryota</taxon>
        <taxon>Fungi</taxon>
        <taxon>Dikarya</taxon>
        <taxon>Ascomycota</taxon>
        <taxon>Pezizomycotina</taxon>
        <taxon>Sordariomycetes</taxon>
        <taxon>Sordariomycetidae</taxon>
        <taxon>Diaporthales</taxon>
        <taxon>Diaporthaceae</taxon>
        <taxon>Diaporthe</taxon>
        <taxon>Diaporthe eres species complex</taxon>
    </lineage>
</organism>
<reference evidence="2 3" key="1">
    <citation type="submission" date="2024-03" db="EMBL/GenBank/DDBJ databases">
        <title>A high-quality draft genome sequence of Diaporthe vaccinii, a causative agent of upright dieback and viscid rot disease in cranberry plants.</title>
        <authorList>
            <person name="Sarrasin M."/>
            <person name="Lang B.F."/>
            <person name="Burger G."/>
        </authorList>
    </citation>
    <scope>NUCLEOTIDE SEQUENCE [LARGE SCALE GENOMIC DNA]</scope>
    <source>
        <strain evidence="2 3">IS7</strain>
    </source>
</reference>
<evidence type="ECO:0000313" key="2">
    <source>
        <dbReference type="EMBL" id="KAL2292142.1"/>
    </source>
</evidence>
<comment type="caution">
    <text evidence="2">The sequence shown here is derived from an EMBL/GenBank/DDBJ whole genome shotgun (WGS) entry which is preliminary data.</text>
</comment>
<accession>A0ABR4FBR6</accession>
<feature type="region of interest" description="Disordered" evidence="1">
    <location>
        <begin position="1"/>
        <end position="23"/>
    </location>
</feature>
<feature type="compositionally biased region" description="Basic and acidic residues" evidence="1">
    <location>
        <begin position="1"/>
        <end position="17"/>
    </location>
</feature>
<gene>
    <name evidence="2" type="ORF">FJTKL_10786</name>
</gene>
<dbReference type="EMBL" id="JBAWTH010000004">
    <property type="protein sequence ID" value="KAL2292142.1"/>
    <property type="molecule type" value="Genomic_DNA"/>
</dbReference>
<dbReference type="Proteomes" id="UP001600888">
    <property type="component" value="Unassembled WGS sequence"/>
</dbReference>
<evidence type="ECO:0000313" key="3">
    <source>
        <dbReference type="Proteomes" id="UP001600888"/>
    </source>
</evidence>
<protein>
    <submittedName>
        <fullName evidence="2">Uncharacterized protein</fullName>
    </submittedName>
</protein>